<organism evidence="1">
    <name type="scientific">Rhizophora mucronata</name>
    <name type="common">Asiatic mangrove</name>
    <dbReference type="NCBI Taxonomy" id="61149"/>
    <lineage>
        <taxon>Eukaryota</taxon>
        <taxon>Viridiplantae</taxon>
        <taxon>Streptophyta</taxon>
        <taxon>Embryophyta</taxon>
        <taxon>Tracheophyta</taxon>
        <taxon>Spermatophyta</taxon>
        <taxon>Magnoliopsida</taxon>
        <taxon>eudicotyledons</taxon>
        <taxon>Gunneridae</taxon>
        <taxon>Pentapetalae</taxon>
        <taxon>rosids</taxon>
        <taxon>fabids</taxon>
        <taxon>Malpighiales</taxon>
        <taxon>Rhizophoraceae</taxon>
        <taxon>Rhizophora</taxon>
    </lineage>
</organism>
<protein>
    <submittedName>
        <fullName evidence="1">Flocculation protein FLO11</fullName>
    </submittedName>
</protein>
<dbReference type="AlphaFoldDB" id="A0A2P2LZ40"/>
<dbReference type="EMBL" id="GGEC01042735">
    <property type="protein sequence ID" value="MBX23219.1"/>
    <property type="molecule type" value="Transcribed_RNA"/>
</dbReference>
<sequence length="38" mass="4512">MANLCWGKSHMLTLRRKVVEGTWWQARHISTRSSYPHS</sequence>
<name>A0A2P2LZ40_RHIMU</name>
<accession>A0A2P2LZ40</accession>
<proteinExistence type="predicted"/>
<evidence type="ECO:0000313" key="1">
    <source>
        <dbReference type="EMBL" id="MBX23219.1"/>
    </source>
</evidence>
<reference evidence="1" key="1">
    <citation type="submission" date="2018-02" db="EMBL/GenBank/DDBJ databases">
        <title>Rhizophora mucronata_Transcriptome.</title>
        <authorList>
            <person name="Meera S.P."/>
            <person name="Sreeshan A."/>
            <person name="Augustine A."/>
        </authorList>
    </citation>
    <scope>NUCLEOTIDE SEQUENCE</scope>
    <source>
        <tissue evidence="1">Leaf</tissue>
    </source>
</reference>